<dbReference type="InterPro" id="IPR001296">
    <property type="entry name" value="Glyco_trans_1"/>
</dbReference>
<accession>A0A6J6Q196</accession>
<dbReference type="InterPro" id="IPR028098">
    <property type="entry name" value="Glyco_trans_4-like_N"/>
</dbReference>
<dbReference type="PANTHER" id="PTHR46401:SF2">
    <property type="entry name" value="GLYCOSYLTRANSFERASE WBBK-RELATED"/>
    <property type="match status" value="1"/>
</dbReference>
<dbReference type="EMBL" id="CAFBMT010000008">
    <property type="protein sequence ID" value="CAB4934968.1"/>
    <property type="molecule type" value="Genomic_DNA"/>
</dbReference>
<protein>
    <submittedName>
        <fullName evidence="5">Unannotated protein</fullName>
    </submittedName>
</protein>
<dbReference type="AlphaFoldDB" id="A0A6J6Q196"/>
<evidence type="ECO:0000313" key="4">
    <source>
        <dbReference type="EMBL" id="CAB4364167.1"/>
    </source>
</evidence>
<dbReference type="Pfam" id="PF13439">
    <property type="entry name" value="Glyco_transf_4"/>
    <property type="match status" value="1"/>
</dbReference>
<dbReference type="SUPFAM" id="SSF53756">
    <property type="entry name" value="UDP-Glycosyltransferase/glycogen phosphorylase"/>
    <property type="match status" value="1"/>
</dbReference>
<dbReference type="GO" id="GO:0016757">
    <property type="term" value="F:glycosyltransferase activity"/>
    <property type="evidence" value="ECO:0007669"/>
    <property type="project" value="InterPro"/>
</dbReference>
<gene>
    <name evidence="5" type="ORF">UFOPK2656_00184</name>
    <name evidence="6" type="ORF">UFOPK3099_01518</name>
    <name evidence="7" type="ORF">UFOPK3267_02394</name>
    <name evidence="8" type="ORF">UFOPK3651_01734</name>
    <name evidence="9" type="ORF">UFOPK3931_01144</name>
    <name evidence="4" type="ORF">UFOPK4189_01933</name>
</gene>
<dbReference type="Pfam" id="PF00534">
    <property type="entry name" value="Glycos_transf_1"/>
    <property type="match status" value="1"/>
</dbReference>
<dbReference type="CDD" id="cd03809">
    <property type="entry name" value="GT4_MtfB-like"/>
    <property type="match status" value="1"/>
</dbReference>
<dbReference type="EMBL" id="CAFBIY010000167">
    <property type="protein sequence ID" value="CAB4852872.1"/>
    <property type="molecule type" value="Genomic_DNA"/>
</dbReference>
<evidence type="ECO:0000313" key="9">
    <source>
        <dbReference type="EMBL" id="CAB4986029.1"/>
    </source>
</evidence>
<keyword evidence="1" id="KW-0808">Transferase</keyword>
<evidence type="ECO:0000256" key="1">
    <source>
        <dbReference type="ARBA" id="ARBA00022679"/>
    </source>
</evidence>
<dbReference type="EMBL" id="CAFAAV010000112">
    <property type="protein sequence ID" value="CAB4823300.1"/>
    <property type="molecule type" value="Genomic_DNA"/>
</dbReference>
<feature type="domain" description="Glycosyl transferase family 1" evidence="2">
    <location>
        <begin position="177"/>
        <end position="337"/>
    </location>
</feature>
<evidence type="ECO:0000259" key="2">
    <source>
        <dbReference type="Pfam" id="PF00534"/>
    </source>
</evidence>
<dbReference type="PANTHER" id="PTHR46401">
    <property type="entry name" value="GLYCOSYLTRANSFERASE WBBK-RELATED"/>
    <property type="match status" value="1"/>
</dbReference>
<organism evidence="5">
    <name type="scientific">freshwater metagenome</name>
    <dbReference type="NCBI Taxonomy" id="449393"/>
    <lineage>
        <taxon>unclassified sequences</taxon>
        <taxon>metagenomes</taxon>
        <taxon>ecological metagenomes</taxon>
    </lineage>
</organism>
<dbReference type="EMBL" id="CAFBOL010000023">
    <property type="protein sequence ID" value="CAB4986029.1"/>
    <property type="molecule type" value="Genomic_DNA"/>
</dbReference>
<sequence length="364" mass="38952">MDAVRVGFDTGPLHGPLSGVGYSVDGLRSALARRSDVTLVDYLVSFRAAPGAGVRRLPLPAALAHRCWAASSHPRAERWLRGLDVVHGTNYVVPPVRTPRLVTVHDCWFLRRPELAVGDVARAGRVLRRAIDGGAAVHAVSHATAAEVRDLFPHAAVTVASWGTLTLASPPEQAPIPEFAGRPFVLAIGTLERRKNLPTLVRAFGAIAHQHPDLQLVLAGSDGDDRPIIDAAVDALGPTLAHRVLFTGRVSDDVRSWLLHHAAVLAYPSLDEGFGFPLLDAMQARVPVVASNAGSIPEVAGDAALLSPPDDVDALATNLQRALVDSATRLRLVEAGDRRWPTFSWDRCAEEMAALYHTLVVGAR</sequence>
<name>A0A6J6Q196_9ZZZZ</name>
<evidence type="ECO:0000313" key="7">
    <source>
        <dbReference type="EMBL" id="CAB4852872.1"/>
    </source>
</evidence>
<evidence type="ECO:0000313" key="6">
    <source>
        <dbReference type="EMBL" id="CAB4823300.1"/>
    </source>
</evidence>
<dbReference type="GO" id="GO:0009103">
    <property type="term" value="P:lipopolysaccharide biosynthetic process"/>
    <property type="evidence" value="ECO:0007669"/>
    <property type="project" value="TreeGrafter"/>
</dbReference>
<reference evidence="5" key="1">
    <citation type="submission" date="2020-05" db="EMBL/GenBank/DDBJ databases">
        <authorList>
            <person name="Chiriac C."/>
            <person name="Salcher M."/>
            <person name="Ghai R."/>
            <person name="Kavagutti S V."/>
        </authorList>
    </citation>
    <scope>NUCLEOTIDE SEQUENCE</scope>
</reference>
<proteinExistence type="predicted"/>
<dbReference type="EMBL" id="CAESGF010000011">
    <property type="protein sequence ID" value="CAB4364167.1"/>
    <property type="molecule type" value="Genomic_DNA"/>
</dbReference>
<evidence type="ECO:0000313" key="8">
    <source>
        <dbReference type="EMBL" id="CAB4934968.1"/>
    </source>
</evidence>
<dbReference type="Gene3D" id="3.40.50.2000">
    <property type="entry name" value="Glycogen Phosphorylase B"/>
    <property type="match status" value="2"/>
</dbReference>
<dbReference type="EMBL" id="CAEZYF010000001">
    <property type="protein sequence ID" value="CAB4703163.1"/>
    <property type="molecule type" value="Genomic_DNA"/>
</dbReference>
<evidence type="ECO:0000313" key="5">
    <source>
        <dbReference type="EMBL" id="CAB4703163.1"/>
    </source>
</evidence>
<evidence type="ECO:0000259" key="3">
    <source>
        <dbReference type="Pfam" id="PF13439"/>
    </source>
</evidence>
<feature type="domain" description="Glycosyltransferase subfamily 4-like N-terminal" evidence="3">
    <location>
        <begin position="18"/>
        <end position="159"/>
    </location>
</feature>